<dbReference type="PANTHER" id="PTHR45721">
    <property type="entry name" value="LAMIN DM0-RELATED"/>
    <property type="match status" value="1"/>
</dbReference>
<proteinExistence type="inferred from homology"/>
<comment type="similarity">
    <text evidence="5">Belongs to the intermediate filament family.</text>
</comment>
<evidence type="ECO:0000259" key="9">
    <source>
        <dbReference type="PROSITE" id="PS51842"/>
    </source>
</evidence>
<feature type="coiled-coil region" evidence="6">
    <location>
        <begin position="253"/>
        <end position="401"/>
    </location>
</feature>
<evidence type="ECO:0000256" key="5">
    <source>
        <dbReference type="RuleBase" id="RU000685"/>
    </source>
</evidence>
<dbReference type="PROSITE" id="PS51842">
    <property type="entry name" value="IF_ROD_2"/>
    <property type="match status" value="1"/>
</dbReference>
<dbReference type="InterPro" id="IPR001322">
    <property type="entry name" value="Lamin_tail_dom"/>
</dbReference>
<gene>
    <name evidence="10" type="ORF">ODALV1_LOCUS27235</name>
</gene>
<name>A0ABP1RXP3_9HEXA</name>
<evidence type="ECO:0000256" key="6">
    <source>
        <dbReference type="SAM" id="Coils"/>
    </source>
</evidence>
<feature type="region of interest" description="Disordered" evidence="7">
    <location>
        <begin position="568"/>
        <end position="587"/>
    </location>
</feature>
<feature type="coiled-coil region" evidence="6">
    <location>
        <begin position="163"/>
        <end position="218"/>
    </location>
</feature>
<dbReference type="InterPro" id="IPR018039">
    <property type="entry name" value="IF_conserved"/>
</dbReference>
<dbReference type="EMBL" id="CAXLJM020000122">
    <property type="protein sequence ID" value="CAL8138144.1"/>
    <property type="molecule type" value="Genomic_DNA"/>
</dbReference>
<dbReference type="SUPFAM" id="SSF64593">
    <property type="entry name" value="Intermediate filament protein, coiled coil region"/>
    <property type="match status" value="2"/>
</dbReference>
<organism evidence="10 11">
    <name type="scientific">Orchesella dallaii</name>
    <dbReference type="NCBI Taxonomy" id="48710"/>
    <lineage>
        <taxon>Eukaryota</taxon>
        <taxon>Metazoa</taxon>
        <taxon>Ecdysozoa</taxon>
        <taxon>Arthropoda</taxon>
        <taxon>Hexapoda</taxon>
        <taxon>Collembola</taxon>
        <taxon>Entomobryomorpha</taxon>
        <taxon>Entomobryoidea</taxon>
        <taxon>Orchesellidae</taxon>
        <taxon>Orchesellinae</taxon>
        <taxon>Orchesella</taxon>
    </lineage>
</organism>
<dbReference type="PANTHER" id="PTHR45721:SF11">
    <property type="entry name" value="LAMIN DM0-RELATED"/>
    <property type="match status" value="1"/>
</dbReference>
<keyword evidence="11" id="KW-1185">Reference proteome</keyword>
<dbReference type="SUPFAM" id="SSF74853">
    <property type="entry name" value="Lamin A/C globular tail domain"/>
    <property type="match status" value="1"/>
</dbReference>
<feature type="region of interest" description="Disordered" evidence="7">
    <location>
        <begin position="1"/>
        <end position="45"/>
    </location>
</feature>
<accession>A0ABP1RXP3</accession>
<keyword evidence="4" id="KW-0539">Nucleus</keyword>
<evidence type="ECO:0000256" key="7">
    <source>
        <dbReference type="SAM" id="MobiDB-lite"/>
    </source>
</evidence>
<keyword evidence="3 6" id="KW-0175">Coiled coil</keyword>
<dbReference type="Pfam" id="PF00932">
    <property type="entry name" value="LTD"/>
    <property type="match status" value="1"/>
</dbReference>
<dbReference type="Gene3D" id="1.20.5.1160">
    <property type="entry name" value="Vasodilator-stimulated phosphoprotein"/>
    <property type="match status" value="2"/>
</dbReference>
<feature type="compositionally biased region" description="Low complexity" evidence="7">
    <location>
        <begin position="1"/>
        <end position="27"/>
    </location>
</feature>
<protein>
    <recommendedName>
        <fullName evidence="12">Lamin Dm0</fullName>
    </recommendedName>
</protein>
<dbReference type="Gene3D" id="2.60.40.1260">
    <property type="entry name" value="Lamin Tail domain"/>
    <property type="match status" value="1"/>
</dbReference>
<dbReference type="Gene3D" id="1.20.5.500">
    <property type="entry name" value="Single helix bin"/>
    <property type="match status" value="1"/>
</dbReference>
<dbReference type="InterPro" id="IPR036415">
    <property type="entry name" value="Lamin_tail_dom_sf"/>
</dbReference>
<evidence type="ECO:0000256" key="3">
    <source>
        <dbReference type="ARBA" id="ARBA00023054"/>
    </source>
</evidence>
<feature type="domain" description="LTD" evidence="8">
    <location>
        <begin position="440"/>
        <end position="556"/>
    </location>
</feature>
<feature type="coiled-coil region" evidence="6">
    <location>
        <begin position="50"/>
        <end position="134"/>
    </location>
</feature>
<reference evidence="10 11" key="1">
    <citation type="submission" date="2024-08" db="EMBL/GenBank/DDBJ databases">
        <authorList>
            <person name="Cucini C."/>
            <person name="Frati F."/>
        </authorList>
    </citation>
    <scope>NUCLEOTIDE SEQUENCE [LARGE SCALE GENOMIC DNA]</scope>
</reference>
<dbReference type="InterPro" id="IPR039008">
    <property type="entry name" value="IF_rod_dom"/>
</dbReference>
<evidence type="ECO:0000313" key="11">
    <source>
        <dbReference type="Proteomes" id="UP001642540"/>
    </source>
</evidence>
<evidence type="ECO:0008006" key="12">
    <source>
        <dbReference type="Google" id="ProtNLM"/>
    </source>
</evidence>
<dbReference type="Proteomes" id="UP001642540">
    <property type="component" value="Unassembled WGS sequence"/>
</dbReference>
<keyword evidence="2 5" id="KW-0403">Intermediate filament</keyword>
<evidence type="ECO:0000313" key="10">
    <source>
        <dbReference type="EMBL" id="CAL8138144.1"/>
    </source>
</evidence>
<dbReference type="Gene3D" id="1.20.5.170">
    <property type="match status" value="1"/>
</dbReference>
<comment type="caution">
    <text evidence="10">The sequence shown here is derived from an EMBL/GenBank/DDBJ whole genome shotgun (WGS) entry which is preliminary data.</text>
</comment>
<evidence type="ECO:0000256" key="2">
    <source>
        <dbReference type="ARBA" id="ARBA00022754"/>
    </source>
</evidence>
<evidence type="ECO:0000256" key="4">
    <source>
        <dbReference type="ARBA" id="ARBA00023242"/>
    </source>
</evidence>
<dbReference type="SMART" id="SM01391">
    <property type="entry name" value="Filament"/>
    <property type="match status" value="1"/>
</dbReference>
<comment type="subcellular location">
    <subcellularLocation>
        <location evidence="1">Nucleus</location>
    </subcellularLocation>
</comment>
<evidence type="ECO:0000259" key="8">
    <source>
        <dbReference type="PROSITE" id="PS51841"/>
    </source>
</evidence>
<dbReference type="PROSITE" id="PS00226">
    <property type="entry name" value="IF_ROD_1"/>
    <property type="match status" value="1"/>
</dbReference>
<evidence type="ECO:0000256" key="1">
    <source>
        <dbReference type="ARBA" id="ARBA00004123"/>
    </source>
</evidence>
<feature type="compositionally biased region" description="Polar residues" evidence="7">
    <location>
        <begin position="28"/>
        <end position="42"/>
    </location>
</feature>
<sequence length="592" mass="67794">MSSKSAKRQAASSSTASGSSAQTPQAAVSSSVQSPMTPTRMSRIQEKKELACLNDRLAAYIERNQQLENENQTLQKQVSHSEETMTRNVTRIQSSYDKELTDARRVVDETAKEKAKLQMDHTQLRKDFDDLKAKFDKKSKDSSVLQRQFNQIEGQLTTLTADFSRATADRDRLTNDKKDLEGEVARLSRDVDELRRKMEQELMARVEAENQLKARNEELNFKSQLHQEEITEMRSRRQVEIQEVDGRLQQEYESKLQESIRELRAEYEAQLRANKEELEGLYETKAVDLKAQLKRTQSSYAAKQEEFANLQLRLEGALKSSNHFEQERISLQQRIKELDKKSDEDHSRFAKMLDERDDAIDNLAREKEQLMNEYQDLMDTKVALDNEIATYRKLLEGEERRLSISPRLLARGGTPAGGRRATPLRATKKRRYEEEIESSAEYDSNSVVKGDIEICEDSPDGKFIRLKNNGDKEVALSGWTLIRKAGEIDTTHKFHRQMKLDSKAIVTVWSADAEGASHEPPNSIVMKGQKWFTSDQIVTVLNSNTGDEVARRETKRLQISHQRKRLGFGGPDDIFHQGNEGEGTQGERCVIC</sequence>
<dbReference type="Pfam" id="PF00038">
    <property type="entry name" value="Filament"/>
    <property type="match status" value="1"/>
</dbReference>
<dbReference type="PROSITE" id="PS51841">
    <property type="entry name" value="LTD"/>
    <property type="match status" value="1"/>
</dbReference>
<feature type="domain" description="IF rod" evidence="9">
    <location>
        <begin position="46"/>
        <end position="402"/>
    </location>
</feature>